<feature type="transmembrane region" description="Helical" evidence="1">
    <location>
        <begin position="135"/>
        <end position="153"/>
    </location>
</feature>
<dbReference type="SUPFAM" id="SSF103481">
    <property type="entry name" value="Multidrug resistance efflux transporter EmrE"/>
    <property type="match status" value="2"/>
</dbReference>
<feature type="transmembrane region" description="Helical" evidence="1">
    <location>
        <begin position="201"/>
        <end position="219"/>
    </location>
</feature>
<dbReference type="PANTHER" id="PTHR22911">
    <property type="entry name" value="ACYL-MALONYL CONDENSING ENZYME-RELATED"/>
    <property type="match status" value="1"/>
</dbReference>
<feature type="transmembrane region" description="Helical" evidence="1">
    <location>
        <begin position="165"/>
        <end position="189"/>
    </location>
</feature>
<dbReference type="Pfam" id="PF00892">
    <property type="entry name" value="EamA"/>
    <property type="match status" value="2"/>
</dbReference>
<evidence type="ECO:0000313" key="4">
    <source>
        <dbReference type="EMBL" id="SQA92007.1"/>
    </source>
</evidence>
<protein>
    <submittedName>
        <fullName evidence="3">EamA domain-containing membrane protein RarD</fullName>
    </submittedName>
    <submittedName>
        <fullName evidence="4">Predicted permease, DMT superfamily</fullName>
    </submittedName>
</protein>
<dbReference type="GO" id="GO:0016020">
    <property type="term" value="C:membrane"/>
    <property type="evidence" value="ECO:0007669"/>
    <property type="project" value="InterPro"/>
</dbReference>
<evidence type="ECO:0000259" key="2">
    <source>
        <dbReference type="Pfam" id="PF00892"/>
    </source>
</evidence>
<keyword evidence="1" id="KW-0472">Membrane</keyword>
<feature type="transmembrane region" description="Helical" evidence="1">
    <location>
        <begin position="231"/>
        <end position="250"/>
    </location>
</feature>
<dbReference type="Proteomes" id="UP000251937">
    <property type="component" value="Unassembled WGS sequence"/>
</dbReference>
<feature type="transmembrane region" description="Helical" evidence="1">
    <location>
        <begin position="57"/>
        <end position="76"/>
    </location>
</feature>
<feature type="domain" description="EamA" evidence="2">
    <location>
        <begin position="4"/>
        <end position="127"/>
    </location>
</feature>
<feature type="transmembrane region" description="Helical" evidence="1">
    <location>
        <begin position="256"/>
        <end position="277"/>
    </location>
</feature>
<name>A0AAX2IRD9_9FLAO</name>
<gene>
    <name evidence="4" type="ORF">NCTC11212_03647</name>
    <name evidence="3" type="ORF">SAMN05421800_10711</name>
</gene>
<accession>A0AAX2IRD9</accession>
<dbReference type="InterPro" id="IPR037185">
    <property type="entry name" value="EmrE-like"/>
</dbReference>
<evidence type="ECO:0000313" key="3">
    <source>
        <dbReference type="EMBL" id="SKB72605.1"/>
    </source>
</evidence>
<keyword evidence="5" id="KW-1185">Reference proteome</keyword>
<proteinExistence type="predicted"/>
<reference evidence="3 5" key="1">
    <citation type="submission" date="2017-02" db="EMBL/GenBank/DDBJ databases">
        <authorList>
            <person name="Varghese N."/>
            <person name="Submissions S."/>
        </authorList>
    </citation>
    <scope>NUCLEOTIDE SEQUENCE [LARGE SCALE GENOMIC DNA]</scope>
    <source>
        <strain evidence="3 5">DSM 16775</strain>
    </source>
</reference>
<evidence type="ECO:0000256" key="1">
    <source>
        <dbReference type="SAM" id="Phobius"/>
    </source>
</evidence>
<evidence type="ECO:0000313" key="5">
    <source>
        <dbReference type="Proteomes" id="UP000190669"/>
    </source>
</evidence>
<dbReference type="PANTHER" id="PTHR22911:SF79">
    <property type="entry name" value="MOBA-LIKE NTP TRANSFERASE DOMAIN-CONTAINING PROTEIN"/>
    <property type="match status" value="1"/>
</dbReference>
<feature type="transmembrane region" description="Helical" evidence="1">
    <location>
        <begin position="110"/>
        <end position="129"/>
    </location>
</feature>
<dbReference type="Proteomes" id="UP000190669">
    <property type="component" value="Unassembled WGS sequence"/>
</dbReference>
<organism evidence="4 6">
    <name type="scientific">Chryseobacterium balustinum</name>
    <dbReference type="NCBI Taxonomy" id="246"/>
    <lineage>
        <taxon>Bacteria</taxon>
        <taxon>Pseudomonadati</taxon>
        <taxon>Bacteroidota</taxon>
        <taxon>Flavobacteriia</taxon>
        <taxon>Flavobacteriales</taxon>
        <taxon>Weeksellaceae</taxon>
        <taxon>Chryseobacterium group</taxon>
        <taxon>Chryseobacterium</taxon>
    </lineage>
</organism>
<dbReference type="AlphaFoldDB" id="A0AAX2IRD9"/>
<dbReference type="InterPro" id="IPR000620">
    <property type="entry name" value="EamA_dom"/>
</dbReference>
<feature type="transmembrane region" description="Helical" evidence="1">
    <location>
        <begin position="26"/>
        <end position="45"/>
    </location>
</feature>
<dbReference type="EMBL" id="FUZE01000007">
    <property type="protein sequence ID" value="SKB72605.1"/>
    <property type="molecule type" value="Genomic_DNA"/>
</dbReference>
<feature type="domain" description="EamA" evidence="2">
    <location>
        <begin position="135"/>
        <end position="273"/>
    </location>
</feature>
<sequence>MLHIAVLLAGFTGVFGKLISLSEIPLVWYRVLFSSIFLFLSLKIFKVEKLKSSKEAFDVGKIGLLITIHWIFFYASIKYSNISIGVVCYCLTSFFTAIFEPLLNKTKYKFVQLFLSALTLLGISLIFHFDASYQIGIILGVISSAFAALYTIYNERLVQKYDSQVINYYQMLAGTLGLTVLLPFYYYFFPNEQFIPNLKDTFYLILLALICTVGLYVLFAESLKKLSAFTVNLSFNLEPIYAIIIAFLFFDEGREVNTSFYFGLAFVIISVILQSIISRKKKK</sequence>
<reference evidence="4 6" key="2">
    <citation type="submission" date="2018-06" db="EMBL/GenBank/DDBJ databases">
        <authorList>
            <consortium name="Pathogen Informatics"/>
            <person name="Doyle S."/>
        </authorList>
    </citation>
    <scope>NUCLEOTIDE SEQUENCE [LARGE SCALE GENOMIC DNA]</scope>
    <source>
        <strain evidence="4 6">NCTC11212</strain>
    </source>
</reference>
<feature type="transmembrane region" description="Helical" evidence="1">
    <location>
        <begin position="82"/>
        <end position="103"/>
    </location>
</feature>
<comment type="caution">
    <text evidence="4">The sequence shown here is derived from an EMBL/GenBank/DDBJ whole genome shotgun (WGS) entry which is preliminary data.</text>
</comment>
<keyword evidence="1" id="KW-1133">Transmembrane helix</keyword>
<keyword evidence="1" id="KW-0812">Transmembrane</keyword>
<dbReference type="EMBL" id="UAVR01000019">
    <property type="protein sequence ID" value="SQA92007.1"/>
    <property type="molecule type" value="Genomic_DNA"/>
</dbReference>
<dbReference type="RefSeq" id="WP_228418851.1">
    <property type="nucleotide sequence ID" value="NZ_CP033934.1"/>
</dbReference>
<evidence type="ECO:0000313" key="6">
    <source>
        <dbReference type="Proteomes" id="UP000251937"/>
    </source>
</evidence>